<evidence type="ECO:0008006" key="4">
    <source>
        <dbReference type="Google" id="ProtNLM"/>
    </source>
</evidence>
<dbReference type="EMBL" id="ASHL01000001">
    <property type="protein sequence ID" value="EPD14157.1"/>
    <property type="molecule type" value="Genomic_DNA"/>
</dbReference>
<keyword evidence="1" id="KW-1133">Transmembrane helix</keyword>
<keyword evidence="3" id="KW-1185">Reference proteome</keyword>
<evidence type="ECO:0000313" key="2">
    <source>
        <dbReference type="EMBL" id="EPD14157.1"/>
    </source>
</evidence>
<keyword evidence="1" id="KW-0472">Membrane</keyword>
<gene>
    <name evidence="2" type="ORF">L196_01620</name>
</gene>
<protein>
    <recommendedName>
        <fullName evidence="4">DUF2878 domain-containing protein</fullName>
    </recommendedName>
</protein>
<accession>A0AB33Z4T7</accession>
<dbReference type="Proteomes" id="UP000015462">
    <property type="component" value="Unassembled WGS sequence"/>
</dbReference>
<organism evidence="2 3">
    <name type="scientific">Cycloclasticus pugetii</name>
    <dbReference type="NCBI Taxonomy" id="34068"/>
    <lineage>
        <taxon>Bacteria</taxon>
        <taxon>Pseudomonadati</taxon>
        <taxon>Pseudomonadota</taxon>
        <taxon>Gammaproteobacteria</taxon>
        <taxon>Thiotrichales</taxon>
        <taxon>Piscirickettsiaceae</taxon>
        <taxon>Cycloclasticus</taxon>
    </lineage>
</organism>
<name>A0AB33Z4T7_9GAMM</name>
<sequence>MLYLVSIALILLYLLLDLYKTKQKDYLSYALPKLLMFISGCLADWSLAKLEFIQFAADGPTLPFWLVLLWLLFSITFEQCYRWLSGKLKVAALLGGLFGPASYWAASKLSAVSIQMPVEFTLLSAVFWAVLFVAFIKKRPLAT</sequence>
<comment type="caution">
    <text evidence="2">The sequence shown here is derived from an EMBL/GenBank/DDBJ whole genome shotgun (WGS) entry which is preliminary data.</text>
</comment>
<feature type="transmembrane region" description="Helical" evidence="1">
    <location>
        <begin position="118"/>
        <end position="136"/>
    </location>
</feature>
<evidence type="ECO:0000256" key="1">
    <source>
        <dbReference type="SAM" id="Phobius"/>
    </source>
</evidence>
<dbReference type="InterPro" id="IPR021306">
    <property type="entry name" value="DUF2878"/>
</dbReference>
<feature type="transmembrane region" description="Helical" evidence="1">
    <location>
        <begin position="88"/>
        <end position="106"/>
    </location>
</feature>
<dbReference type="Pfam" id="PF11086">
    <property type="entry name" value="DUF2878"/>
    <property type="match status" value="1"/>
</dbReference>
<proteinExistence type="predicted"/>
<dbReference type="AlphaFoldDB" id="A0AB33Z4T7"/>
<reference evidence="2 3" key="1">
    <citation type="journal article" date="2013" name="Genome Announc.">
        <title>Genome Sequence of the Pyrene- and Fluoranthene-Degrading Bacterium Cycloclasticus sp. Strain PY97M.</title>
        <authorList>
            <person name="Cui Z."/>
            <person name="Xu G."/>
            <person name="Li Q."/>
            <person name="Gao W."/>
            <person name="Zheng L."/>
        </authorList>
    </citation>
    <scope>NUCLEOTIDE SEQUENCE [LARGE SCALE GENOMIC DNA]</scope>
    <source>
        <strain evidence="2 3">PY97M</strain>
    </source>
</reference>
<evidence type="ECO:0000313" key="3">
    <source>
        <dbReference type="Proteomes" id="UP000015462"/>
    </source>
</evidence>
<keyword evidence="1" id="KW-0812">Transmembrane</keyword>
<feature type="transmembrane region" description="Helical" evidence="1">
    <location>
        <begin position="62"/>
        <end position="81"/>
    </location>
</feature>